<protein>
    <submittedName>
        <fullName evidence="3">PAP2 superfamily protein</fullName>
    </submittedName>
</protein>
<proteinExistence type="predicted"/>
<keyword evidence="4" id="KW-1185">Reference proteome</keyword>
<feature type="transmembrane region" description="Helical" evidence="1">
    <location>
        <begin position="163"/>
        <end position="180"/>
    </location>
</feature>
<dbReference type="EMBL" id="SNWM01000001">
    <property type="protein sequence ID" value="TDO23977.1"/>
    <property type="molecule type" value="Genomic_DNA"/>
</dbReference>
<sequence length="206" mass="23523">MQSKILSWQIAWDVPAFRVKLLLGLFFMGLILFLLPDFFLYIQGRDGFVVNDYVLRSIPTEDVSNWIFLVLYPAIGFFIWQLIGHTEMCVTALWGYIFMCLARMITISLIPLSEPVGLMHMSDPFSILFYGSSVITKDLFFSGHTATLCLIGLCLENKVQKRIVFVGTAVLGVLLLIQHIHYTMDVFAAPVFSYLFWYLGKTIAKI</sequence>
<dbReference type="InterPro" id="IPR025749">
    <property type="entry name" value="Sphingomyelin_synth-like_dom"/>
</dbReference>
<accession>A0A4R6IP60</accession>
<keyword evidence="1" id="KW-0472">Membrane</keyword>
<gene>
    <name evidence="3" type="ORF">CLV32_0264</name>
</gene>
<keyword evidence="1" id="KW-0812">Transmembrane</keyword>
<feature type="transmembrane region" description="Helical" evidence="1">
    <location>
        <begin position="127"/>
        <end position="151"/>
    </location>
</feature>
<dbReference type="Proteomes" id="UP000295499">
    <property type="component" value="Unassembled WGS sequence"/>
</dbReference>
<dbReference type="RefSeq" id="WP_133551579.1">
    <property type="nucleotide sequence ID" value="NZ_SNWM01000001.1"/>
</dbReference>
<dbReference type="OrthoDB" id="792641at2"/>
<name>A0A4R6IP60_9SPHI</name>
<feature type="transmembrane region" description="Helical" evidence="1">
    <location>
        <begin position="63"/>
        <end position="83"/>
    </location>
</feature>
<dbReference type="Pfam" id="PF14360">
    <property type="entry name" value="PAP2_C"/>
    <property type="match status" value="1"/>
</dbReference>
<dbReference type="AlphaFoldDB" id="A0A4R6IP60"/>
<feature type="domain" description="Sphingomyelin synthase-like" evidence="2">
    <location>
        <begin position="138"/>
        <end position="199"/>
    </location>
</feature>
<keyword evidence="1" id="KW-1133">Transmembrane helix</keyword>
<feature type="transmembrane region" description="Helical" evidence="1">
    <location>
        <begin position="21"/>
        <end position="43"/>
    </location>
</feature>
<feature type="transmembrane region" description="Helical" evidence="1">
    <location>
        <begin position="186"/>
        <end position="204"/>
    </location>
</feature>
<reference evidence="3 4" key="1">
    <citation type="submission" date="2019-03" db="EMBL/GenBank/DDBJ databases">
        <title>Genomic Encyclopedia of Archaeal and Bacterial Type Strains, Phase II (KMG-II): from individual species to whole genera.</title>
        <authorList>
            <person name="Goeker M."/>
        </authorList>
    </citation>
    <scope>NUCLEOTIDE SEQUENCE [LARGE SCALE GENOMIC DNA]</scope>
    <source>
        <strain evidence="3 4">DSM 19034</strain>
    </source>
</reference>
<feature type="transmembrane region" description="Helical" evidence="1">
    <location>
        <begin position="90"/>
        <end position="112"/>
    </location>
</feature>
<evidence type="ECO:0000259" key="2">
    <source>
        <dbReference type="Pfam" id="PF14360"/>
    </source>
</evidence>
<comment type="caution">
    <text evidence="3">The sequence shown here is derived from an EMBL/GenBank/DDBJ whole genome shotgun (WGS) entry which is preliminary data.</text>
</comment>
<evidence type="ECO:0000313" key="3">
    <source>
        <dbReference type="EMBL" id="TDO23977.1"/>
    </source>
</evidence>
<organism evidence="3 4">
    <name type="scientific">Pedobacter duraquae</name>
    <dbReference type="NCBI Taxonomy" id="425511"/>
    <lineage>
        <taxon>Bacteria</taxon>
        <taxon>Pseudomonadati</taxon>
        <taxon>Bacteroidota</taxon>
        <taxon>Sphingobacteriia</taxon>
        <taxon>Sphingobacteriales</taxon>
        <taxon>Sphingobacteriaceae</taxon>
        <taxon>Pedobacter</taxon>
    </lineage>
</organism>
<evidence type="ECO:0000256" key="1">
    <source>
        <dbReference type="SAM" id="Phobius"/>
    </source>
</evidence>
<evidence type="ECO:0000313" key="4">
    <source>
        <dbReference type="Proteomes" id="UP000295499"/>
    </source>
</evidence>